<sequence>MGKKYYQRNQFLFNQRTVDSVRILQDIKVRAEEIQSLNNSPLVVGTRKIERWITWKQPIWPWCKLNTDGASKETGASSFCSVTVAELWGLYQDLICTNEYTPLIRSIKNLIKRDWTITINHVYRKANFAADFLTNYALELPFGLHLFSNPPLEIVKFITNDLNGVAYSRYILS</sequence>
<dbReference type="Proteomes" id="UP000829398">
    <property type="component" value="Chromosome 6"/>
</dbReference>
<reference evidence="2" key="1">
    <citation type="journal article" date="2023" name="Hortic. Res.">
        <title>A chromosome-level phased genome enabling allele-level studies in sweet orange: a case study on citrus Huanglongbing tolerance.</title>
        <authorList>
            <person name="Wu B."/>
            <person name="Yu Q."/>
            <person name="Deng Z."/>
            <person name="Duan Y."/>
            <person name="Luo F."/>
            <person name="Gmitter F. Jr."/>
        </authorList>
    </citation>
    <scope>NUCLEOTIDE SEQUENCE [LARGE SCALE GENOMIC DNA]</scope>
    <source>
        <strain evidence="2">cv. Valencia</strain>
    </source>
</reference>
<evidence type="ECO:0000313" key="2">
    <source>
        <dbReference type="Proteomes" id="UP000829398"/>
    </source>
</evidence>
<protein>
    <submittedName>
        <fullName evidence="1">Uncharacterized protein</fullName>
    </submittedName>
</protein>
<name>A0ACB8K0B0_CITSI</name>
<accession>A0ACB8K0B0</accession>
<evidence type="ECO:0000313" key="1">
    <source>
        <dbReference type="EMBL" id="KAH9738466.1"/>
    </source>
</evidence>
<organism evidence="1 2">
    <name type="scientific">Citrus sinensis</name>
    <name type="common">Sweet orange</name>
    <name type="synonym">Citrus aurantium var. sinensis</name>
    <dbReference type="NCBI Taxonomy" id="2711"/>
    <lineage>
        <taxon>Eukaryota</taxon>
        <taxon>Viridiplantae</taxon>
        <taxon>Streptophyta</taxon>
        <taxon>Embryophyta</taxon>
        <taxon>Tracheophyta</taxon>
        <taxon>Spermatophyta</taxon>
        <taxon>Magnoliopsida</taxon>
        <taxon>eudicotyledons</taxon>
        <taxon>Gunneridae</taxon>
        <taxon>Pentapetalae</taxon>
        <taxon>rosids</taxon>
        <taxon>malvids</taxon>
        <taxon>Sapindales</taxon>
        <taxon>Rutaceae</taxon>
        <taxon>Aurantioideae</taxon>
        <taxon>Citrus</taxon>
    </lineage>
</organism>
<proteinExistence type="predicted"/>
<keyword evidence="2" id="KW-1185">Reference proteome</keyword>
<dbReference type="EMBL" id="CM039175">
    <property type="protein sequence ID" value="KAH9738466.1"/>
    <property type="molecule type" value="Genomic_DNA"/>
</dbReference>
<comment type="caution">
    <text evidence="1">The sequence shown here is derived from an EMBL/GenBank/DDBJ whole genome shotgun (WGS) entry which is preliminary data.</text>
</comment>
<gene>
    <name evidence="1" type="ORF">KPL71_018801</name>
</gene>